<keyword evidence="2" id="KW-0732">Signal</keyword>
<dbReference type="AlphaFoldDB" id="A0A6A4HJA5"/>
<feature type="compositionally biased region" description="Polar residues" evidence="1">
    <location>
        <begin position="45"/>
        <end position="54"/>
    </location>
</feature>
<dbReference type="Proteomes" id="UP000799118">
    <property type="component" value="Unassembled WGS sequence"/>
</dbReference>
<dbReference type="InterPro" id="IPR037056">
    <property type="entry name" value="RNase_H1_N_sf"/>
</dbReference>
<organism evidence="4 5">
    <name type="scientific">Gymnopus androsaceus JB14</name>
    <dbReference type="NCBI Taxonomy" id="1447944"/>
    <lineage>
        <taxon>Eukaryota</taxon>
        <taxon>Fungi</taxon>
        <taxon>Dikarya</taxon>
        <taxon>Basidiomycota</taxon>
        <taxon>Agaricomycotina</taxon>
        <taxon>Agaricomycetes</taxon>
        <taxon>Agaricomycetidae</taxon>
        <taxon>Agaricales</taxon>
        <taxon>Marasmiineae</taxon>
        <taxon>Omphalotaceae</taxon>
        <taxon>Gymnopus</taxon>
    </lineage>
</organism>
<dbReference type="InterPro" id="IPR011320">
    <property type="entry name" value="RNase_H1_N"/>
</dbReference>
<evidence type="ECO:0000313" key="5">
    <source>
        <dbReference type="Proteomes" id="UP000799118"/>
    </source>
</evidence>
<feature type="region of interest" description="Disordered" evidence="1">
    <location>
        <begin position="26"/>
        <end position="58"/>
    </location>
</feature>
<dbReference type="OrthoDB" id="3270804at2759"/>
<reference evidence="4" key="1">
    <citation type="journal article" date="2019" name="Environ. Microbiol.">
        <title>Fungal ecological strategies reflected in gene transcription - a case study of two litter decomposers.</title>
        <authorList>
            <person name="Barbi F."/>
            <person name="Kohler A."/>
            <person name="Barry K."/>
            <person name="Baskaran P."/>
            <person name="Daum C."/>
            <person name="Fauchery L."/>
            <person name="Ihrmark K."/>
            <person name="Kuo A."/>
            <person name="LaButti K."/>
            <person name="Lipzen A."/>
            <person name="Morin E."/>
            <person name="Grigoriev I.V."/>
            <person name="Henrissat B."/>
            <person name="Lindahl B."/>
            <person name="Martin F."/>
        </authorList>
    </citation>
    <scope>NUCLEOTIDE SEQUENCE</scope>
    <source>
        <strain evidence="4">JB14</strain>
    </source>
</reference>
<dbReference type="EMBL" id="ML769505">
    <property type="protein sequence ID" value="KAE9396955.1"/>
    <property type="molecule type" value="Genomic_DNA"/>
</dbReference>
<evidence type="ECO:0000256" key="2">
    <source>
        <dbReference type="SAM" id="SignalP"/>
    </source>
</evidence>
<name>A0A6A4HJA5_9AGAR</name>
<sequence>MQQQSLSNIQTALLLLTSAVNALNINPPPSTPSSASTQPSVSELADSTSTTRSASVPYADQPGPLAAAALPAQSTGISYAHSSSLSYANRVVAGTAAAAVPVPNATPTAAVLPVQGTSTNCTCNCHQNSATFYAVTRGRRVGIFTNWALVQTYVSGCSAAYKRFSSREEANVYFDEALQEDLKWNPSRGNTPVTYCHFDSTPSLNIFKFDVPHYRYLSISNLQSEVSPSKGEIRVCLTIPRTTGLIKLASDTYSPFELSLPPNIFKSHNPHYKYLFISTPKFEVDPLRGNTSASSLRAKIRVTYYHFASAPSPSLFKFDGPHYRYLYILNTQSEAIPLRGNIPDTYSHFDSSLSPSIFKFHRPHYRYLYISNPKIEVDLFSGDTPVTYYHFDSTPSPNVFKFDGPHYRYLFISKTQSEARTLGGEIIRSLFTSDHQLTLAFFCLFLVLPSNAVFLTSSNVYVRMPFAKKYNTDKERKAVRSAVNAANYANNKAKIQTKRKGNYQQAKLEHQKANAANRKLLSKRRKAKLKETLWKKSSSSPCKDPKPSLLIQPNVSLLIVILLVLPSRRSNHPSKSRGPDERETEDAQAERDFKSLCASFSNEKCDSARTWSLPYNPDKRLSVGGFQLAFENVRKIFRSYKDIVRSGWPNGFFQTLHSRYQLEGIDALTEFDTELQLLTQRMTMRVSILELEAYTEAELIRVETGKEMLSEMS</sequence>
<feature type="chain" id="PRO_5025587373" description="Ribonuclease H1 N-terminal domain-containing protein" evidence="2">
    <location>
        <begin position="23"/>
        <end position="713"/>
    </location>
</feature>
<dbReference type="InterPro" id="IPR009027">
    <property type="entry name" value="Ribosomal_bL9/RNase_H1_N"/>
</dbReference>
<keyword evidence="5" id="KW-1185">Reference proteome</keyword>
<feature type="domain" description="Ribonuclease H1 N-terminal" evidence="3">
    <location>
        <begin position="132"/>
        <end position="172"/>
    </location>
</feature>
<dbReference type="Pfam" id="PF01693">
    <property type="entry name" value="Cauli_VI"/>
    <property type="match status" value="1"/>
</dbReference>
<gene>
    <name evidence="4" type="ORF">BT96DRAFT_996230</name>
</gene>
<protein>
    <recommendedName>
        <fullName evidence="3">Ribonuclease H1 N-terminal domain-containing protein</fullName>
    </recommendedName>
</protein>
<evidence type="ECO:0000259" key="3">
    <source>
        <dbReference type="Pfam" id="PF01693"/>
    </source>
</evidence>
<proteinExistence type="predicted"/>
<evidence type="ECO:0000256" key="1">
    <source>
        <dbReference type="SAM" id="MobiDB-lite"/>
    </source>
</evidence>
<evidence type="ECO:0000313" key="4">
    <source>
        <dbReference type="EMBL" id="KAE9396955.1"/>
    </source>
</evidence>
<dbReference type="SUPFAM" id="SSF55658">
    <property type="entry name" value="L9 N-domain-like"/>
    <property type="match status" value="1"/>
</dbReference>
<accession>A0A6A4HJA5</accession>
<dbReference type="Gene3D" id="3.40.970.10">
    <property type="entry name" value="Ribonuclease H1, N-terminal domain"/>
    <property type="match status" value="1"/>
</dbReference>
<feature type="signal peptide" evidence="2">
    <location>
        <begin position="1"/>
        <end position="22"/>
    </location>
</feature>